<accession>A0A0D7B7H0</accession>
<feature type="compositionally biased region" description="Acidic residues" evidence="1">
    <location>
        <begin position="114"/>
        <end position="127"/>
    </location>
</feature>
<sequence>MVKRRAEFIEDNRECKHIKSTSEPTHRGDDVLPAPPAGPTTVSSLEPAPVASSSKRKLEELTFVSETFPSTAAPARLDDGDRPLITDESFVAEDPAPETSTRRGSSPLRHELTVEELLDAEEDDDESSCTSYRSPSPTPCPPKIRDPNMWKQACQYRVGHLFADYGKGVIRELEESEEEYPPSLVFTAQTASAKSLSWPPPRLSSIRSPDISSIAPAIAYFKGTPADYRRNAVWAGYARDCYPLQTLQRRSPPPQHFQAAEPQMFQSYTLPQGNPYQSCAGQEYSFPPSDPYCCAPPTTYELSPGPDPTISPMSMDTVTQIDYGYTSQECLQAPQDAYQAQATSPEGHGAPSPEAYDPYAAQQPQPNSYEQQMLFQYLDDCLDILAHTPIAPAQPPTPDYDWNMLEGQSFTELLNVA</sequence>
<feature type="region of interest" description="Disordered" evidence="1">
    <location>
        <begin position="335"/>
        <end position="365"/>
    </location>
</feature>
<dbReference type="EMBL" id="KN880555">
    <property type="protein sequence ID" value="KIY66427.1"/>
    <property type="molecule type" value="Genomic_DNA"/>
</dbReference>
<gene>
    <name evidence="2" type="ORF">CYLTODRAFT_411858</name>
</gene>
<protein>
    <submittedName>
        <fullName evidence="2">Uncharacterized protein</fullName>
    </submittedName>
</protein>
<name>A0A0D7B7H0_9AGAR</name>
<proteinExistence type="predicted"/>
<organism evidence="2 3">
    <name type="scientific">Cylindrobasidium torrendii FP15055 ss-10</name>
    <dbReference type="NCBI Taxonomy" id="1314674"/>
    <lineage>
        <taxon>Eukaryota</taxon>
        <taxon>Fungi</taxon>
        <taxon>Dikarya</taxon>
        <taxon>Basidiomycota</taxon>
        <taxon>Agaricomycotina</taxon>
        <taxon>Agaricomycetes</taxon>
        <taxon>Agaricomycetidae</taxon>
        <taxon>Agaricales</taxon>
        <taxon>Marasmiineae</taxon>
        <taxon>Physalacriaceae</taxon>
        <taxon>Cylindrobasidium</taxon>
    </lineage>
</organism>
<evidence type="ECO:0000256" key="1">
    <source>
        <dbReference type="SAM" id="MobiDB-lite"/>
    </source>
</evidence>
<reference evidence="2 3" key="1">
    <citation type="journal article" date="2015" name="Fungal Genet. Biol.">
        <title>Evolution of novel wood decay mechanisms in Agaricales revealed by the genome sequences of Fistulina hepatica and Cylindrobasidium torrendii.</title>
        <authorList>
            <person name="Floudas D."/>
            <person name="Held B.W."/>
            <person name="Riley R."/>
            <person name="Nagy L.G."/>
            <person name="Koehler G."/>
            <person name="Ransdell A.S."/>
            <person name="Younus H."/>
            <person name="Chow J."/>
            <person name="Chiniquy J."/>
            <person name="Lipzen A."/>
            <person name="Tritt A."/>
            <person name="Sun H."/>
            <person name="Haridas S."/>
            <person name="LaButti K."/>
            <person name="Ohm R.A."/>
            <person name="Kues U."/>
            <person name="Blanchette R.A."/>
            <person name="Grigoriev I.V."/>
            <person name="Minto R.E."/>
            <person name="Hibbett D.S."/>
        </authorList>
    </citation>
    <scope>NUCLEOTIDE SEQUENCE [LARGE SCALE GENOMIC DNA]</scope>
    <source>
        <strain evidence="2 3">FP15055 ss-10</strain>
    </source>
</reference>
<evidence type="ECO:0000313" key="2">
    <source>
        <dbReference type="EMBL" id="KIY66427.1"/>
    </source>
</evidence>
<dbReference type="Proteomes" id="UP000054007">
    <property type="component" value="Unassembled WGS sequence"/>
</dbReference>
<feature type="compositionally biased region" description="Basic and acidic residues" evidence="1">
    <location>
        <begin position="76"/>
        <end position="85"/>
    </location>
</feature>
<keyword evidence="3" id="KW-1185">Reference proteome</keyword>
<dbReference type="AlphaFoldDB" id="A0A0D7B7H0"/>
<evidence type="ECO:0000313" key="3">
    <source>
        <dbReference type="Proteomes" id="UP000054007"/>
    </source>
</evidence>
<feature type="region of interest" description="Disordered" evidence="1">
    <location>
        <begin position="15"/>
        <end position="145"/>
    </location>
</feature>